<feature type="region of interest" description="Disordered" evidence="1">
    <location>
        <begin position="70"/>
        <end position="115"/>
    </location>
</feature>
<dbReference type="InterPro" id="IPR049806">
    <property type="entry name" value="MasK-like_C"/>
</dbReference>
<dbReference type="Proteomes" id="UP000596074">
    <property type="component" value="Chromosome"/>
</dbReference>
<feature type="compositionally biased region" description="Pro residues" evidence="1">
    <location>
        <begin position="72"/>
        <end position="98"/>
    </location>
</feature>
<gene>
    <name evidence="3" type="ORF">GJQ55_12905</name>
</gene>
<feature type="region of interest" description="Disordered" evidence="1">
    <location>
        <begin position="190"/>
        <end position="209"/>
    </location>
</feature>
<evidence type="ECO:0000256" key="1">
    <source>
        <dbReference type="SAM" id="MobiDB-lite"/>
    </source>
</evidence>
<keyword evidence="2" id="KW-0812">Transmembrane</keyword>
<dbReference type="RefSeq" id="WP_228345390.1">
    <property type="nucleotide sequence ID" value="NZ_CP046056.1"/>
</dbReference>
<dbReference type="KEGG" id="vcw:GJQ55_12905"/>
<keyword evidence="2" id="KW-0472">Membrane</keyword>
<evidence type="ECO:0000313" key="4">
    <source>
        <dbReference type="Proteomes" id="UP000596074"/>
    </source>
</evidence>
<evidence type="ECO:0000256" key="2">
    <source>
        <dbReference type="SAM" id="Phobius"/>
    </source>
</evidence>
<keyword evidence="2" id="KW-1133">Transmembrane helix</keyword>
<accession>A0A9X7YQ57</accession>
<reference evidence="3 4" key="1">
    <citation type="submission" date="2019-11" db="EMBL/GenBank/DDBJ databases">
        <title>Venatorbacter sp. nov. a predator of Campylobacter and other Gram-negative bacteria.</title>
        <authorList>
            <person name="Saeedi A."/>
            <person name="Cummings N.J."/>
            <person name="Connerton I.F."/>
            <person name="Connerton P.L."/>
        </authorList>
    </citation>
    <scope>NUCLEOTIDE SEQUENCE [LARGE SCALE GENOMIC DNA]</scope>
    <source>
        <strain evidence="3">XL5</strain>
    </source>
</reference>
<name>A0A9X7YQ57_9GAMM</name>
<organism evidence="3 4">
    <name type="scientific">Venatoribacter cucullus</name>
    <dbReference type="NCBI Taxonomy" id="2661630"/>
    <lineage>
        <taxon>Bacteria</taxon>
        <taxon>Pseudomonadati</taxon>
        <taxon>Pseudomonadota</taxon>
        <taxon>Gammaproteobacteria</taxon>
        <taxon>Oceanospirillales</taxon>
        <taxon>Oceanospirillaceae</taxon>
        <taxon>Venatoribacter</taxon>
    </lineage>
</organism>
<feature type="transmembrane region" description="Helical" evidence="2">
    <location>
        <begin position="33"/>
        <end position="50"/>
    </location>
</feature>
<protein>
    <submittedName>
        <fullName evidence="3">AgmX/PglI C-terminal domain-containing protein</fullName>
    </submittedName>
</protein>
<evidence type="ECO:0000313" key="3">
    <source>
        <dbReference type="EMBL" id="QQD25319.1"/>
    </source>
</evidence>
<keyword evidence="4" id="KW-1185">Reference proteome</keyword>
<dbReference type="NCBIfam" id="NF033768">
    <property type="entry name" value="myxo_SS_tail"/>
    <property type="match status" value="1"/>
</dbReference>
<proteinExistence type="predicted"/>
<dbReference type="EMBL" id="CP046056">
    <property type="protein sequence ID" value="QQD25319.1"/>
    <property type="molecule type" value="Genomic_DNA"/>
</dbReference>
<sequence length="303" mass="33155">MQAATNYMALELALPWSVNAERDRRFYKRLQRAGLGLLVLFIVVPFLPTWDVSFSELQMEPTVRTQVILTPPKMPEPAKPVQETPPPPPPSKTPPRPQPVEAANKPASGNPPPQALAALSSLSAMQNKVDVSRLQNRNLSVKGGEARTTQSASLGAENLSGKRLNDADLNVAVKGSALGSHNGTAIDSPIAAMDLPDENGEWSEGGAGRRDMESIRRTIENAKGQVYALYAKALRQHPDLNGKFIFELVVEPDGRVTRLKLIQSDLRLRDLEQQMLAKIAAIHFGKEKAAPTRVQYTFVMIPS</sequence>
<dbReference type="AlphaFoldDB" id="A0A9X7YQ57"/>